<keyword evidence="11" id="KW-1185">Reference proteome</keyword>
<dbReference type="EMBL" id="JAVXUP010000559">
    <property type="protein sequence ID" value="KAK3025230.1"/>
    <property type="molecule type" value="Genomic_DNA"/>
</dbReference>
<evidence type="ECO:0000313" key="11">
    <source>
        <dbReference type="Proteomes" id="UP001188597"/>
    </source>
</evidence>
<evidence type="ECO:0000256" key="6">
    <source>
        <dbReference type="ARBA" id="ARBA00022895"/>
    </source>
</evidence>
<evidence type="ECO:0000256" key="8">
    <source>
        <dbReference type="ARBA" id="ARBA00023242"/>
    </source>
</evidence>
<comment type="caution">
    <text evidence="10">The sequence shown here is derived from an EMBL/GenBank/DDBJ whole genome shotgun (WGS) entry which is preliminary data.</text>
</comment>
<organism evidence="10 11">
    <name type="scientific">Escallonia herrerae</name>
    <dbReference type="NCBI Taxonomy" id="1293975"/>
    <lineage>
        <taxon>Eukaryota</taxon>
        <taxon>Viridiplantae</taxon>
        <taxon>Streptophyta</taxon>
        <taxon>Embryophyta</taxon>
        <taxon>Tracheophyta</taxon>
        <taxon>Spermatophyta</taxon>
        <taxon>Magnoliopsida</taxon>
        <taxon>eudicotyledons</taxon>
        <taxon>Gunneridae</taxon>
        <taxon>Pentapetalae</taxon>
        <taxon>asterids</taxon>
        <taxon>campanulids</taxon>
        <taxon>Escalloniales</taxon>
        <taxon>Escalloniaceae</taxon>
        <taxon>Escallonia</taxon>
    </lineage>
</organism>
<keyword evidence="5" id="KW-0158">Chromosome</keyword>
<name>A0AA89B2H7_9ASTE</name>
<dbReference type="InterPro" id="IPR028262">
    <property type="entry name" value="CTC1_plant"/>
</dbReference>
<sequence length="1188" mass="130771">MPHNCEVMEMEGESAKLLSISDLVKRHRPVTGASSLNPSRPISNNEPQPSGEPIKPSNPTNPSSQNPNPRALTPLNYPAVLIGTLALPNQDNPSTSNSDTHGPITGCFSFSDDSAAVCCDVLHLDVRIIGKKIRVLAWNYIPFKSGSGLLEIIKWSLLESLSGLTRCTNSNLDAFSLLSGSDVDCKGIGNVRNTKIITGVLDSISPVSVVPCTIRSNSGGTSNLCGFLSQILVCECTLCSSNNLVVAIQDLTNRQGSHCFRKPVIVYFYGSGSCWHPVLTRLVGSVVSLSGLKKKLVFIGKEESQLMYVTTEKAFLHLTRSSNQCHRFQKASIEGNGKCGVYTGVITGIYMQGMVVELDQEVVLLLTDHQLILPHSLRIGAIVPYPFVLSEPFGEVYQFLGILCEIMHGVFTEFCKHDLCGCGDEPDHGHQKLVVPLSSFICHCEDTWAKKLLKRETYSGILENGNQTCPVFCEGESHGQTFRQILKSEDIGVVLIGSLKVNNFTVVVEGKLEQADYRKGCFEELENGRFHMLQITHKFPFLQKNDQDISKWSRIVAEALVLPWDLLLTGKDGDTNLTRISADRVRDLMENYGSRSHHKRIKRFKVDPASSGSSAYKESYGECKIRVMSYPLDTSCAVDGGSVNGHCLISSGTLMHRDRTYLEVSSRCKPGGRIVLLEFESESFCKYELSRIGGYYLIKHHKDDIFCHEDPNDASSDTALITSRTHLWSFSFSSDEVLSNQGQSHIIPIDDSYVSNNDALSEDPRQIELPLAKFVRACPELCSDINITLSPDVLNLLTVDLKELEEAYIKPLVSLEDVPSTSGIRITAEAQSCGSSDSDHLLPEGNLISVHGQVVDVHNHDNCPLLLHSKHERSADIHPLNFVQGVRIFSSLPEHAYPLGFGPGVTATFYRVLVLGRNEIMLIPASFIVINSIIVSNNQYSDGCNSPSAASGLHNVALETLPTALISEIVQCLEHKQMQLHCKVAAVYVLILEKNRKVVSHHQLLPSLSPVVKIPLAGFVLDDGSSSCCCWTSDERAATLLRLHEGNQSEASGGNISRTKKTMIGQPCSSIRSRLDKILEQHGRVVVKNYGSMYDSLCQDLTICVGSELAISSSDEEFLKLMILNACFSTFWTVVGSLMKSDALGRLERRLMKLDLTMPPLQNVWATDVLRSIALAEARNVMEELLNS</sequence>
<reference evidence="10" key="1">
    <citation type="submission" date="2022-12" db="EMBL/GenBank/DDBJ databases">
        <title>Draft genome assemblies for two species of Escallonia (Escalloniales).</title>
        <authorList>
            <person name="Chanderbali A."/>
            <person name="Dervinis C."/>
            <person name="Anghel I."/>
            <person name="Soltis D."/>
            <person name="Soltis P."/>
            <person name="Zapata F."/>
        </authorList>
    </citation>
    <scope>NUCLEOTIDE SEQUENCE</scope>
    <source>
        <strain evidence="10">UCBG64.0493</strain>
        <tissue evidence="10">Leaf</tissue>
    </source>
</reference>
<accession>A0AA89B2H7</accession>
<evidence type="ECO:0000256" key="7">
    <source>
        <dbReference type="ARBA" id="ARBA00023125"/>
    </source>
</evidence>
<dbReference type="PANTHER" id="PTHR14865">
    <property type="entry name" value="CST COMPLEX SUBUNIT CTC1"/>
    <property type="match status" value="1"/>
</dbReference>
<feature type="compositionally biased region" description="Low complexity" evidence="9">
    <location>
        <begin position="57"/>
        <end position="69"/>
    </location>
</feature>
<evidence type="ECO:0000256" key="5">
    <source>
        <dbReference type="ARBA" id="ARBA00022454"/>
    </source>
</evidence>
<dbReference type="PANTHER" id="PTHR14865:SF2">
    <property type="entry name" value="CST COMPLEX SUBUNIT CTC1"/>
    <property type="match status" value="1"/>
</dbReference>
<feature type="compositionally biased region" description="Polar residues" evidence="9">
    <location>
        <begin position="32"/>
        <end position="48"/>
    </location>
</feature>
<dbReference type="GO" id="GO:0042162">
    <property type="term" value="F:telomeric DNA binding"/>
    <property type="evidence" value="ECO:0007669"/>
    <property type="project" value="TreeGrafter"/>
</dbReference>
<proteinExistence type="inferred from homology"/>
<feature type="region of interest" description="Disordered" evidence="9">
    <location>
        <begin position="30"/>
        <end position="72"/>
    </location>
</feature>
<evidence type="ECO:0000256" key="2">
    <source>
        <dbReference type="ARBA" id="ARBA00004574"/>
    </source>
</evidence>
<evidence type="ECO:0000256" key="4">
    <source>
        <dbReference type="ARBA" id="ARBA00016175"/>
    </source>
</evidence>
<evidence type="ECO:0000313" key="10">
    <source>
        <dbReference type="EMBL" id="KAK3025230.1"/>
    </source>
</evidence>
<dbReference type="GO" id="GO:0045740">
    <property type="term" value="P:positive regulation of DNA replication"/>
    <property type="evidence" value="ECO:0007669"/>
    <property type="project" value="TreeGrafter"/>
</dbReference>
<keyword evidence="8" id="KW-0539">Nucleus</keyword>
<evidence type="ECO:0000256" key="3">
    <source>
        <dbReference type="ARBA" id="ARBA00006332"/>
    </source>
</evidence>
<dbReference type="GO" id="GO:0003697">
    <property type="term" value="F:single-stranded DNA binding"/>
    <property type="evidence" value="ECO:0007669"/>
    <property type="project" value="TreeGrafter"/>
</dbReference>
<keyword evidence="6" id="KW-0779">Telomere</keyword>
<dbReference type="AlphaFoldDB" id="A0AA89B2H7"/>
<dbReference type="GO" id="GO:0010833">
    <property type="term" value="P:telomere maintenance via telomere lengthening"/>
    <property type="evidence" value="ECO:0007669"/>
    <property type="project" value="TreeGrafter"/>
</dbReference>
<evidence type="ECO:0000256" key="9">
    <source>
        <dbReference type="SAM" id="MobiDB-lite"/>
    </source>
</evidence>
<dbReference type="Pfam" id="PF15491">
    <property type="entry name" value="CTC1_2"/>
    <property type="match status" value="1"/>
</dbReference>
<dbReference type="GO" id="GO:1990879">
    <property type="term" value="C:CST complex"/>
    <property type="evidence" value="ECO:0007669"/>
    <property type="project" value="TreeGrafter"/>
</dbReference>
<comment type="subcellular location">
    <subcellularLocation>
        <location evidence="2">Chromosome</location>
        <location evidence="2">Telomere</location>
    </subcellularLocation>
    <subcellularLocation>
        <location evidence="1">Nucleus</location>
    </subcellularLocation>
</comment>
<gene>
    <name evidence="10" type="ORF">RJ639_044578</name>
</gene>
<keyword evidence="7" id="KW-0238">DNA-binding</keyword>
<protein>
    <recommendedName>
        <fullName evidence="4">CST complex subunit CTC1</fullName>
    </recommendedName>
</protein>
<dbReference type="Proteomes" id="UP001188597">
    <property type="component" value="Unassembled WGS sequence"/>
</dbReference>
<comment type="similarity">
    <text evidence="3">Belongs to the CTC1 family.</text>
</comment>
<evidence type="ECO:0000256" key="1">
    <source>
        <dbReference type="ARBA" id="ARBA00004123"/>
    </source>
</evidence>
<dbReference type="InterPro" id="IPR042617">
    <property type="entry name" value="CTC1-like"/>
</dbReference>